<dbReference type="SUPFAM" id="SSF50800">
    <property type="entry name" value="PK beta-barrel domain-like"/>
    <property type="match status" value="1"/>
</dbReference>
<dbReference type="InterPro" id="IPR005302">
    <property type="entry name" value="MoCF_Sase_C"/>
</dbReference>
<dbReference type="GO" id="GO:0030151">
    <property type="term" value="F:molybdenum ion binding"/>
    <property type="evidence" value="ECO:0007669"/>
    <property type="project" value="InterPro"/>
</dbReference>
<organism evidence="2">
    <name type="scientific">marine metagenome</name>
    <dbReference type="NCBI Taxonomy" id="408172"/>
    <lineage>
        <taxon>unclassified sequences</taxon>
        <taxon>metagenomes</taxon>
        <taxon>ecological metagenomes</taxon>
    </lineage>
</organism>
<name>A0A382EQZ5_9ZZZZ</name>
<dbReference type="AlphaFoldDB" id="A0A382EQZ5"/>
<dbReference type="EMBL" id="UINC01045460">
    <property type="protein sequence ID" value="SVB52247.1"/>
    <property type="molecule type" value="Genomic_DNA"/>
</dbReference>
<evidence type="ECO:0000313" key="2">
    <source>
        <dbReference type="EMBL" id="SVB52247.1"/>
    </source>
</evidence>
<reference evidence="2" key="1">
    <citation type="submission" date="2018-05" db="EMBL/GenBank/DDBJ databases">
        <authorList>
            <person name="Lanie J.A."/>
            <person name="Ng W.-L."/>
            <person name="Kazmierczak K.M."/>
            <person name="Andrzejewski T.M."/>
            <person name="Davidsen T.M."/>
            <person name="Wayne K.J."/>
            <person name="Tettelin H."/>
            <person name="Glass J.I."/>
            <person name="Rusch D."/>
            <person name="Podicherti R."/>
            <person name="Tsui H.-C.T."/>
            <person name="Winkler M.E."/>
        </authorList>
    </citation>
    <scope>NUCLEOTIDE SEQUENCE</scope>
</reference>
<feature type="non-terminal residue" evidence="2">
    <location>
        <position position="73"/>
    </location>
</feature>
<feature type="domain" description="MOSC" evidence="1">
    <location>
        <begin position="1"/>
        <end position="73"/>
    </location>
</feature>
<dbReference type="GO" id="GO:0003824">
    <property type="term" value="F:catalytic activity"/>
    <property type="evidence" value="ECO:0007669"/>
    <property type="project" value="InterPro"/>
</dbReference>
<evidence type="ECO:0000259" key="1">
    <source>
        <dbReference type="PROSITE" id="PS51340"/>
    </source>
</evidence>
<dbReference type="InterPro" id="IPR011037">
    <property type="entry name" value="Pyrv_Knase-like_insert_dom_sf"/>
</dbReference>
<proteinExistence type="predicted"/>
<dbReference type="Gene3D" id="2.40.33.20">
    <property type="entry name" value="PK beta-barrel domain-like"/>
    <property type="match status" value="1"/>
</dbReference>
<accession>A0A382EQZ5</accession>
<dbReference type="GO" id="GO:0030170">
    <property type="term" value="F:pyridoxal phosphate binding"/>
    <property type="evidence" value="ECO:0007669"/>
    <property type="project" value="InterPro"/>
</dbReference>
<gene>
    <name evidence="2" type="ORF">METZ01_LOCUS205101</name>
</gene>
<protein>
    <recommendedName>
        <fullName evidence="1">MOSC domain-containing protein</fullName>
    </recommendedName>
</protein>
<sequence>MAFLGNMKMVANKGIEGDHHFGKTSSRQVLLMDDKSLMVFGLEPGQIRENITISGMDIHGLPSGHKLDIGEAT</sequence>
<dbReference type="PROSITE" id="PS51340">
    <property type="entry name" value="MOSC"/>
    <property type="match status" value="1"/>
</dbReference>